<evidence type="ECO:0000313" key="4">
    <source>
        <dbReference type="Proteomes" id="UP000593568"/>
    </source>
</evidence>
<evidence type="ECO:0000313" key="3">
    <source>
        <dbReference type="EMBL" id="MBA0770131.1"/>
    </source>
</evidence>
<feature type="non-terminal residue" evidence="3">
    <location>
        <position position="1"/>
    </location>
</feature>
<keyword evidence="4" id="KW-1185">Reference proteome</keyword>
<gene>
    <name evidence="3" type="ORF">Gotri_018804</name>
</gene>
<organism evidence="3 4">
    <name type="scientific">Gossypium trilobum</name>
    <dbReference type="NCBI Taxonomy" id="34281"/>
    <lineage>
        <taxon>Eukaryota</taxon>
        <taxon>Viridiplantae</taxon>
        <taxon>Streptophyta</taxon>
        <taxon>Embryophyta</taxon>
        <taxon>Tracheophyta</taxon>
        <taxon>Spermatophyta</taxon>
        <taxon>Magnoliopsida</taxon>
        <taxon>eudicotyledons</taxon>
        <taxon>Gunneridae</taxon>
        <taxon>Pentapetalae</taxon>
        <taxon>rosids</taxon>
        <taxon>malvids</taxon>
        <taxon>Malvales</taxon>
        <taxon>Malvaceae</taxon>
        <taxon>Malvoideae</taxon>
        <taxon>Gossypium</taxon>
    </lineage>
</organism>
<dbReference type="InterPro" id="IPR056647">
    <property type="entry name" value="DUF7745"/>
</dbReference>
<dbReference type="PANTHER" id="PTHR48200">
    <property type="entry name" value="PROTEIN, PUTATIVE-RELATED"/>
    <property type="match status" value="1"/>
</dbReference>
<accession>A0A7J9EB57</accession>
<dbReference type="Pfam" id="PF24924">
    <property type="entry name" value="DUF7745"/>
    <property type="match status" value="1"/>
</dbReference>
<sequence>VEDNAAVRIWSEKIQQEKGDSLAKGYVSELWDFTRISVTQNNLQELKQYRINGTMKSSSSFTVTMVNLAPTVEEYTTLLRCPKIQVDKAYLRAANVPTFLKKLMSIMGMNMKKRVDVFTLSIYGLVIFPKALGHVDEEVSDSFDLLDKRVTPVLTILAETFRSLNACRRAGAVGYAHLLVLRQYRSRQFIPVTQGLAQCKFSYKGDNYKKKSNDNKKSKKKRLESISGKRSSKTLELEKLLWKRYRSHNSVIELRASLIKIEELKGKIGELDNALQNCELRVEFLERNNEYWQEQLHRSQNQIRDRDYIMGEAVAQIREVADHMQTLVIQADVLSLKYESESDRGRELA</sequence>
<feature type="coiled-coil region" evidence="1">
    <location>
        <begin position="261"/>
        <end position="302"/>
    </location>
</feature>
<proteinExistence type="predicted"/>
<dbReference type="AlphaFoldDB" id="A0A7J9EB57"/>
<evidence type="ECO:0000259" key="2">
    <source>
        <dbReference type="Pfam" id="PF24924"/>
    </source>
</evidence>
<protein>
    <recommendedName>
        <fullName evidence="2">DUF7745 domain-containing protein</fullName>
    </recommendedName>
</protein>
<evidence type="ECO:0000256" key="1">
    <source>
        <dbReference type="SAM" id="Coils"/>
    </source>
</evidence>
<feature type="domain" description="DUF7745" evidence="2">
    <location>
        <begin position="109"/>
        <end position="170"/>
    </location>
</feature>
<dbReference type="EMBL" id="JABEZW010000007">
    <property type="protein sequence ID" value="MBA0770131.1"/>
    <property type="molecule type" value="Genomic_DNA"/>
</dbReference>
<dbReference type="Proteomes" id="UP000593568">
    <property type="component" value="Unassembled WGS sequence"/>
</dbReference>
<comment type="caution">
    <text evidence="3">The sequence shown here is derived from an EMBL/GenBank/DDBJ whole genome shotgun (WGS) entry which is preliminary data.</text>
</comment>
<reference evidence="3 4" key="1">
    <citation type="journal article" date="2019" name="Genome Biol. Evol.">
        <title>Insights into the evolution of the New World diploid cottons (Gossypium, subgenus Houzingenia) based on genome sequencing.</title>
        <authorList>
            <person name="Grover C.E."/>
            <person name="Arick M.A. 2nd"/>
            <person name="Thrash A."/>
            <person name="Conover J.L."/>
            <person name="Sanders W.S."/>
            <person name="Peterson D.G."/>
            <person name="Frelichowski J.E."/>
            <person name="Scheffler J.A."/>
            <person name="Scheffler B.E."/>
            <person name="Wendel J.F."/>
        </authorList>
    </citation>
    <scope>NUCLEOTIDE SEQUENCE [LARGE SCALE GENOMIC DNA]</scope>
    <source>
        <strain evidence="3">8</strain>
        <tissue evidence="3">Leaf</tissue>
    </source>
</reference>
<dbReference type="PANTHER" id="PTHR48200:SF1">
    <property type="entry name" value="AMINOTRANSFERASE-LIKE PLANT MOBILE DOMAIN-CONTAINING PROTEIN"/>
    <property type="match status" value="1"/>
</dbReference>
<name>A0A7J9EB57_9ROSI</name>
<keyword evidence="1" id="KW-0175">Coiled coil</keyword>